<name>A0A1G1WNN5_9BACT</name>
<dbReference type="Gene3D" id="3.40.30.10">
    <property type="entry name" value="Glutaredoxin"/>
    <property type="match status" value="1"/>
</dbReference>
<dbReference type="PANTHER" id="PTHR45288:SF1">
    <property type="entry name" value="THIOREDOXIN FAMILY PROTEIN"/>
    <property type="match status" value="1"/>
</dbReference>
<reference evidence="2 3" key="1">
    <citation type="journal article" date="2016" name="Nat. Commun.">
        <title>Thousands of microbial genomes shed light on interconnected biogeochemical processes in an aquifer system.</title>
        <authorList>
            <person name="Anantharaman K."/>
            <person name="Brown C.T."/>
            <person name="Hug L.A."/>
            <person name="Sharon I."/>
            <person name="Castelle C.J."/>
            <person name="Probst A.J."/>
            <person name="Thomas B.C."/>
            <person name="Singh A."/>
            <person name="Wilkins M.J."/>
            <person name="Karaoz U."/>
            <person name="Brodie E.L."/>
            <person name="Williams K.H."/>
            <person name="Hubbard S.S."/>
            <person name="Banfield J.F."/>
        </authorList>
    </citation>
    <scope>NUCLEOTIDE SEQUENCE [LARGE SCALE GENOMIC DNA]</scope>
</reference>
<dbReference type="AlphaFoldDB" id="A0A1G1WNN5"/>
<protein>
    <recommendedName>
        <fullName evidence="1">GST N-terminal domain-containing protein</fullName>
    </recommendedName>
</protein>
<comment type="caution">
    <text evidence="2">The sequence shown here is derived from an EMBL/GenBank/DDBJ whole genome shotgun (WGS) entry which is preliminary data.</text>
</comment>
<dbReference type="InterPro" id="IPR011767">
    <property type="entry name" value="GLR_AS"/>
</dbReference>
<dbReference type="InterPro" id="IPR036249">
    <property type="entry name" value="Thioredoxin-like_sf"/>
</dbReference>
<dbReference type="Pfam" id="PF13417">
    <property type="entry name" value="GST_N_3"/>
    <property type="match status" value="1"/>
</dbReference>
<organism evidence="2 3">
    <name type="scientific">Candidatus Woykebacteria bacterium RIFCSPHIGHO2_02_FULL_43_16b</name>
    <dbReference type="NCBI Taxonomy" id="1802601"/>
    <lineage>
        <taxon>Bacteria</taxon>
        <taxon>Candidatus Woykeibacteriota</taxon>
    </lineage>
</organism>
<accession>A0A1G1WNN5</accession>
<dbReference type="PANTHER" id="PTHR45288">
    <property type="entry name" value="THIOREDOXIN FAMILY PROTEIN"/>
    <property type="match status" value="1"/>
</dbReference>
<dbReference type="EMBL" id="MHCX01000029">
    <property type="protein sequence ID" value="OGY29346.1"/>
    <property type="molecule type" value="Genomic_DNA"/>
</dbReference>
<evidence type="ECO:0000313" key="3">
    <source>
        <dbReference type="Proteomes" id="UP000177821"/>
    </source>
</evidence>
<evidence type="ECO:0000259" key="1">
    <source>
        <dbReference type="Pfam" id="PF13417"/>
    </source>
</evidence>
<sequence length="82" mass="9488">MLKLYQSEWCPYCKNVRNWIAENLNEVEIVYISQPHDRSARKQVLEVSGQAFIPTLLDAETGTIIADDDQKIIEYLAQKFGK</sequence>
<evidence type="ECO:0000313" key="2">
    <source>
        <dbReference type="EMBL" id="OGY29346.1"/>
    </source>
</evidence>
<dbReference type="InterPro" id="IPR004045">
    <property type="entry name" value="Glutathione_S-Trfase_N"/>
</dbReference>
<dbReference type="Proteomes" id="UP000177821">
    <property type="component" value="Unassembled WGS sequence"/>
</dbReference>
<dbReference type="PROSITE" id="PS51354">
    <property type="entry name" value="GLUTAREDOXIN_2"/>
    <property type="match status" value="1"/>
</dbReference>
<feature type="domain" description="GST N-terminal" evidence="1">
    <location>
        <begin position="4"/>
        <end position="81"/>
    </location>
</feature>
<dbReference type="SUPFAM" id="SSF52833">
    <property type="entry name" value="Thioredoxin-like"/>
    <property type="match status" value="1"/>
</dbReference>
<dbReference type="PROSITE" id="PS00195">
    <property type="entry name" value="GLUTAREDOXIN_1"/>
    <property type="match status" value="1"/>
</dbReference>
<gene>
    <name evidence="2" type="ORF">A3J50_02570</name>
</gene>
<proteinExistence type="predicted"/>